<dbReference type="AlphaFoldDB" id="A0A9D4BS66"/>
<organism evidence="2 3">
    <name type="scientific">Dreissena polymorpha</name>
    <name type="common">Zebra mussel</name>
    <name type="synonym">Mytilus polymorpha</name>
    <dbReference type="NCBI Taxonomy" id="45954"/>
    <lineage>
        <taxon>Eukaryota</taxon>
        <taxon>Metazoa</taxon>
        <taxon>Spiralia</taxon>
        <taxon>Lophotrochozoa</taxon>
        <taxon>Mollusca</taxon>
        <taxon>Bivalvia</taxon>
        <taxon>Autobranchia</taxon>
        <taxon>Heteroconchia</taxon>
        <taxon>Euheterodonta</taxon>
        <taxon>Imparidentia</taxon>
        <taxon>Neoheterodontei</taxon>
        <taxon>Myida</taxon>
        <taxon>Dreissenoidea</taxon>
        <taxon>Dreissenidae</taxon>
        <taxon>Dreissena</taxon>
    </lineage>
</organism>
<name>A0A9D4BS66_DREPO</name>
<feature type="compositionally biased region" description="Acidic residues" evidence="1">
    <location>
        <begin position="111"/>
        <end position="120"/>
    </location>
</feature>
<evidence type="ECO:0000256" key="1">
    <source>
        <dbReference type="SAM" id="MobiDB-lite"/>
    </source>
</evidence>
<feature type="compositionally biased region" description="Basic residues" evidence="1">
    <location>
        <begin position="162"/>
        <end position="176"/>
    </location>
</feature>
<protein>
    <submittedName>
        <fullName evidence="2">Uncharacterized protein</fullName>
    </submittedName>
</protein>
<dbReference type="EMBL" id="JAIWYP010000015">
    <property type="protein sequence ID" value="KAH3703442.1"/>
    <property type="molecule type" value="Genomic_DNA"/>
</dbReference>
<comment type="caution">
    <text evidence="2">The sequence shown here is derived from an EMBL/GenBank/DDBJ whole genome shotgun (WGS) entry which is preliminary data.</text>
</comment>
<sequence length="294" mass="33942">MSLRGTKSDINSESRKFTIKGSEITEIDKHVESKNKLESSEYEYTATKVPVAFENVCTAALSQQDVASPPLHQNIQTEFTNTNEGLSSSNNQIVAMEDNLDEYAYPSDSDITLDYDDDVRDPDWKNPDQRQSSDTDENNNINEHIHHVEVVKPQRSDPEPSRKRKNEKTKEIQKKKRMCGENYKGVKKNKEDVKVYCIERDGRFLCPSGCGRKCQKSKDTNCKLLAEADGATIFNNFWKQMSWAEKRCYVTSHVDRCEVKQRTTGPGESSRRNYSYIYFLKKRRRSCKSMPVYV</sequence>
<feature type="compositionally biased region" description="Basic and acidic residues" evidence="1">
    <location>
        <begin position="143"/>
        <end position="161"/>
    </location>
</feature>
<accession>A0A9D4BS66</accession>
<feature type="region of interest" description="Disordered" evidence="1">
    <location>
        <begin position="105"/>
        <end position="176"/>
    </location>
</feature>
<dbReference type="Proteomes" id="UP000828390">
    <property type="component" value="Unassembled WGS sequence"/>
</dbReference>
<evidence type="ECO:0000313" key="3">
    <source>
        <dbReference type="Proteomes" id="UP000828390"/>
    </source>
</evidence>
<reference evidence="2" key="2">
    <citation type="submission" date="2020-11" db="EMBL/GenBank/DDBJ databases">
        <authorList>
            <person name="McCartney M.A."/>
            <person name="Auch B."/>
            <person name="Kono T."/>
            <person name="Mallez S."/>
            <person name="Becker A."/>
            <person name="Gohl D.M."/>
            <person name="Silverstein K.A.T."/>
            <person name="Koren S."/>
            <person name="Bechman K.B."/>
            <person name="Herman A."/>
            <person name="Abrahante J.E."/>
            <person name="Garbe J."/>
        </authorList>
    </citation>
    <scope>NUCLEOTIDE SEQUENCE</scope>
    <source>
        <strain evidence="2">Duluth1</strain>
        <tissue evidence="2">Whole animal</tissue>
    </source>
</reference>
<feature type="compositionally biased region" description="Basic and acidic residues" evidence="1">
    <location>
        <begin position="121"/>
        <end position="133"/>
    </location>
</feature>
<keyword evidence="3" id="KW-1185">Reference proteome</keyword>
<proteinExistence type="predicted"/>
<reference evidence="2" key="1">
    <citation type="journal article" date="2019" name="bioRxiv">
        <title>The Genome of the Zebra Mussel, Dreissena polymorpha: A Resource for Invasive Species Research.</title>
        <authorList>
            <person name="McCartney M.A."/>
            <person name="Auch B."/>
            <person name="Kono T."/>
            <person name="Mallez S."/>
            <person name="Zhang Y."/>
            <person name="Obille A."/>
            <person name="Becker A."/>
            <person name="Abrahante J.E."/>
            <person name="Garbe J."/>
            <person name="Badalamenti J.P."/>
            <person name="Herman A."/>
            <person name="Mangelson H."/>
            <person name="Liachko I."/>
            <person name="Sullivan S."/>
            <person name="Sone E.D."/>
            <person name="Koren S."/>
            <person name="Silverstein K.A.T."/>
            <person name="Beckman K.B."/>
            <person name="Gohl D.M."/>
        </authorList>
    </citation>
    <scope>NUCLEOTIDE SEQUENCE</scope>
    <source>
        <strain evidence="2">Duluth1</strain>
        <tissue evidence="2">Whole animal</tissue>
    </source>
</reference>
<gene>
    <name evidence="2" type="ORF">DPMN_078478</name>
</gene>
<evidence type="ECO:0000313" key="2">
    <source>
        <dbReference type="EMBL" id="KAH3703442.1"/>
    </source>
</evidence>